<dbReference type="GO" id="GO:0004565">
    <property type="term" value="F:beta-galactosidase activity"/>
    <property type="evidence" value="ECO:0007669"/>
    <property type="project" value="InterPro"/>
</dbReference>
<name>A0A1C6SIL5_9ACTN</name>
<dbReference type="RefSeq" id="WP_091644178.1">
    <property type="nucleotide sequence ID" value="NZ_FMHW01000002.1"/>
</dbReference>
<dbReference type="SUPFAM" id="SSF51445">
    <property type="entry name" value="(Trans)glycosidases"/>
    <property type="match status" value="1"/>
</dbReference>
<protein>
    <submittedName>
        <fullName evidence="2">Beta-galactosidase trimerisation domain-containing protein</fullName>
    </submittedName>
</protein>
<dbReference type="InterPro" id="IPR017853">
    <property type="entry name" value="GH"/>
</dbReference>
<gene>
    <name evidence="2" type="ORF">GA0074692_2691</name>
</gene>
<accession>A0A1C6SIL5</accession>
<dbReference type="InterPro" id="IPR028212">
    <property type="entry name" value="GHL6"/>
</dbReference>
<sequence>MTAASRYDGPRWWDSPFRLLQTNLREEDALLDAPAAVDQLVDLGYDTWLCNAGGIMYFYPTHEAYQRPAARLRERPSGDMVGDVLAAAHARDVRVLSRFDFSRLPTEVIADHPEWAFVDKDGEWFTEDGLTAICPRSDYHELLVPRILRDFVERYPVDGVFFNWLQYPEVAYSGIYKGVCQCERCRTAFQAAHPGRQHPRTLTDDGYGQWLEVALRLLTELAERYSSVVNDVRPGTPLMLADVRMDIAFLETNSALDHNGDRWWAHTPSELASVNRLSDPGVPALVHSSVNLGLPYRQIAEEPTQFQRYIAQALSRGALPSTVVVGAVEAGRYPCLDAAADLLGFLREHTELYAGFTPANRVAVLRPRGGTALSAMQNRVDFSEYRGVYTALQEAHIPFDVLGLQFQDRLVGDDVVSRYDVVVVPGAEGLEEPLRQALDDFVRGGGTLVLTGEVFDGETPIFDSDPVTRRVRRLAGLAELGGRYVGPADGRTDEPLHPVLGHFSVVERGADATVGRLALSTQTPFGPPEITGGNSARGGAPALVRGRYGEGAVSHFPWAIGTTAHTSGLTALHRVIADEVRSLLAAPHEIDVDLPTQVEITLGRSGGRWVMHLVNHSGGRGDRVRASLPARGTVTLGGPLADAARQGVHALVDVREIQPESVVDGRVRIPVELDGVLEVIRLG</sequence>
<evidence type="ECO:0000313" key="2">
    <source>
        <dbReference type="EMBL" id="SCL29248.1"/>
    </source>
</evidence>
<dbReference type="STRING" id="145854.GA0074692_2691"/>
<evidence type="ECO:0000313" key="3">
    <source>
        <dbReference type="Proteomes" id="UP000198959"/>
    </source>
</evidence>
<dbReference type="Gene3D" id="3.20.20.80">
    <property type="entry name" value="Glycosidases"/>
    <property type="match status" value="1"/>
</dbReference>
<dbReference type="Pfam" id="PF14871">
    <property type="entry name" value="GHL6"/>
    <property type="match status" value="1"/>
</dbReference>
<feature type="domain" description="Beta-galactosidase trimerisation" evidence="1">
    <location>
        <begin position="388"/>
        <end position="579"/>
    </location>
</feature>
<dbReference type="InterPro" id="IPR029062">
    <property type="entry name" value="Class_I_gatase-like"/>
</dbReference>
<dbReference type="Pfam" id="PF08532">
    <property type="entry name" value="Glyco_hydro_42M"/>
    <property type="match status" value="1"/>
</dbReference>
<dbReference type="Proteomes" id="UP000198959">
    <property type="component" value="Unassembled WGS sequence"/>
</dbReference>
<proteinExistence type="predicted"/>
<keyword evidence="3" id="KW-1185">Reference proteome</keyword>
<dbReference type="Gene3D" id="3.40.50.880">
    <property type="match status" value="1"/>
</dbReference>
<dbReference type="EMBL" id="FMHW01000002">
    <property type="protein sequence ID" value="SCL29248.1"/>
    <property type="molecule type" value="Genomic_DNA"/>
</dbReference>
<dbReference type="InterPro" id="IPR013738">
    <property type="entry name" value="Beta_galactosidase_Trimer"/>
</dbReference>
<reference evidence="3" key="1">
    <citation type="submission" date="2016-06" db="EMBL/GenBank/DDBJ databases">
        <authorList>
            <person name="Varghese N."/>
            <person name="Submissions Spin"/>
        </authorList>
    </citation>
    <scope>NUCLEOTIDE SEQUENCE [LARGE SCALE GENOMIC DNA]</scope>
    <source>
        <strain evidence="3">DSM 43817</strain>
    </source>
</reference>
<dbReference type="SUPFAM" id="SSF52317">
    <property type="entry name" value="Class I glutamine amidotransferase-like"/>
    <property type="match status" value="1"/>
</dbReference>
<evidence type="ECO:0000259" key="1">
    <source>
        <dbReference type="Pfam" id="PF08532"/>
    </source>
</evidence>
<dbReference type="GO" id="GO:0005975">
    <property type="term" value="P:carbohydrate metabolic process"/>
    <property type="evidence" value="ECO:0007669"/>
    <property type="project" value="InterPro"/>
</dbReference>
<dbReference type="AlphaFoldDB" id="A0A1C6SIL5"/>
<organism evidence="2 3">
    <name type="scientific">Micromonospora pallida</name>
    <dbReference type="NCBI Taxonomy" id="145854"/>
    <lineage>
        <taxon>Bacteria</taxon>
        <taxon>Bacillati</taxon>
        <taxon>Actinomycetota</taxon>
        <taxon>Actinomycetes</taxon>
        <taxon>Micromonosporales</taxon>
        <taxon>Micromonosporaceae</taxon>
        <taxon>Micromonospora</taxon>
    </lineage>
</organism>
<dbReference type="OrthoDB" id="9780891at2"/>